<reference evidence="5" key="1">
    <citation type="submission" date="2018-11" db="EMBL/GenBank/DDBJ databases">
        <authorList>
            <consortium name="Pathogen Informatics"/>
        </authorList>
    </citation>
    <scope>NUCLEOTIDE SEQUENCE</scope>
</reference>
<comment type="caution">
    <text evidence="5">The sequence shown here is derived from an EMBL/GenBank/DDBJ whole genome shotgun (WGS) entry which is preliminary data.</text>
</comment>
<dbReference type="Proteomes" id="UP000784294">
    <property type="component" value="Unassembled WGS sequence"/>
</dbReference>
<dbReference type="GO" id="GO:0006366">
    <property type="term" value="P:transcription by RNA polymerase II"/>
    <property type="evidence" value="ECO:0007669"/>
    <property type="project" value="TreeGrafter"/>
</dbReference>
<dbReference type="InterPro" id="IPR036603">
    <property type="entry name" value="RBP11-like"/>
</dbReference>
<name>A0A3S5FDG3_9PLAT</name>
<dbReference type="PANTHER" id="PTHR13946">
    <property type="entry name" value="DNA-DIRECTED RNA POLYMERASE I,II,III"/>
    <property type="match status" value="1"/>
</dbReference>
<gene>
    <name evidence="5" type="ORF">PXEA_LOCUS12082</name>
</gene>
<keyword evidence="2" id="KW-0804">Transcription</keyword>
<dbReference type="EMBL" id="CAAALY010037920">
    <property type="protein sequence ID" value="VEL18642.1"/>
    <property type="molecule type" value="Genomic_DNA"/>
</dbReference>
<dbReference type="GO" id="GO:0005665">
    <property type="term" value="C:RNA polymerase II, core complex"/>
    <property type="evidence" value="ECO:0007669"/>
    <property type="project" value="TreeGrafter"/>
</dbReference>
<keyword evidence="6" id="KW-1185">Reference proteome</keyword>
<dbReference type="InterPro" id="IPR009025">
    <property type="entry name" value="RBP11-like_dimer"/>
</dbReference>
<comment type="similarity">
    <text evidence="3">Belongs to the archaeal Rpo11/eukaryotic RPB11/RPC19 RNA polymerase subunit family.</text>
</comment>
<proteinExistence type="inferred from homology"/>
<evidence type="ECO:0000256" key="2">
    <source>
        <dbReference type="ARBA" id="ARBA00023163"/>
    </source>
</evidence>
<dbReference type="OrthoDB" id="10248581at2759"/>
<sequence>MFAGYKTPHPLEHRILIRVQTTPHVTPMDVFISALKDLISEISNIEEQFRNAIK</sequence>
<dbReference type="SUPFAM" id="SSF55257">
    <property type="entry name" value="RBP11-like subunits of RNA polymerase"/>
    <property type="match status" value="1"/>
</dbReference>
<keyword evidence="1" id="KW-0240">DNA-directed RNA polymerase</keyword>
<evidence type="ECO:0000313" key="5">
    <source>
        <dbReference type="EMBL" id="VEL18642.1"/>
    </source>
</evidence>
<dbReference type="Pfam" id="PF13656">
    <property type="entry name" value="RNA_pol_L_2"/>
    <property type="match status" value="1"/>
</dbReference>
<dbReference type="PANTHER" id="PTHR13946:SF16">
    <property type="entry name" value="DNA-DIRECTED RNA POLYMERASE II SUBUNIT RPB11"/>
    <property type="match status" value="1"/>
</dbReference>
<organism evidence="5 6">
    <name type="scientific">Protopolystoma xenopodis</name>
    <dbReference type="NCBI Taxonomy" id="117903"/>
    <lineage>
        <taxon>Eukaryota</taxon>
        <taxon>Metazoa</taxon>
        <taxon>Spiralia</taxon>
        <taxon>Lophotrochozoa</taxon>
        <taxon>Platyhelminthes</taxon>
        <taxon>Monogenea</taxon>
        <taxon>Polyopisthocotylea</taxon>
        <taxon>Polystomatidea</taxon>
        <taxon>Polystomatidae</taxon>
        <taxon>Protopolystoma</taxon>
    </lineage>
</organism>
<evidence type="ECO:0000259" key="4">
    <source>
        <dbReference type="Pfam" id="PF13656"/>
    </source>
</evidence>
<feature type="domain" description="DNA-directed RNA polymerase RBP11-like dimerisation" evidence="4">
    <location>
        <begin position="2"/>
        <end position="48"/>
    </location>
</feature>
<dbReference type="AlphaFoldDB" id="A0A3S5FDG3"/>
<evidence type="ECO:0000313" key="6">
    <source>
        <dbReference type="Proteomes" id="UP000784294"/>
    </source>
</evidence>
<dbReference type="GO" id="GO:0046983">
    <property type="term" value="F:protein dimerization activity"/>
    <property type="evidence" value="ECO:0007669"/>
    <property type="project" value="InterPro"/>
</dbReference>
<accession>A0A3S5FDG3</accession>
<dbReference type="GO" id="GO:0003899">
    <property type="term" value="F:DNA-directed RNA polymerase activity"/>
    <property type="evidence" value="ECO:0007669"/>
    <property type="project" value="TreeGrafter"/>
</dbReference>
<evidence type="ECO:0000256" key="3">
    <source>
        <dbReference type="ARBA" id="ARBA00025751"/>
    </source>
</evidence>
<evidence type="ECO:0000256" key="1">
    <source>
        <dbReference type="ARBA" id="ARBA00022478"/>
    </source>
</evidence>
<dbReference type="Gene3D" id="3.30.1360.10">
    <property type="entry name" value="RNA polymerase, RBP11-like subunit"/>
    <property type="match status" value="1"/>
</dbReference>
<protein>
    <recommendedName>
        <fullName evidence="4">DNA-directed RNA polymerase RBP11-like dimerisation domain-containing protein</fullName>
    </recommendedName>
</protein>